<dbReference type="EMBL" id="JEMX01000080">
    <property type="protein sequence ID" value="EXI78104.1"/>
    <property type="molecule type" value="Genomic_DNA"/>
</dbReference>
<dbReference type="PATRIC" id="fig|1454003.3.peg.3362"/>
<sequence>MGAGAGWVPGRTKMLAAREAKVDGRYKVSFELLSVSSLEVERWADKPTSLSAFYRWQAPTWKARTVSIR</sequence>
<dbReference type="Proteomes" id="UP000021816">
    <property type="component" value="Unassembled WGS sequence"/>
</dbReference>
<name>A0A011QGZ4_9PROT</name>
<protein>
    <submittedName>
        <fullName evidence="1">Uncharacterized protein</fullName>
    </submittedName>
</protein>
<evidence type="ECO:0000313" key="2">
    <source>
        <dbReference type="Proteomes" id="UP000021816"/>
    </source>
</evidence>
<comment type="caution">
    <text evidence="1">The sequence shown here is derived from an EMBL/GenBank/DDBJ whole genome shotgun (WGS) entry which is preliminary data.</text>
</comment>
<dbReference type="AlphaFoldDB" id="A0A011QGZ4"/>
<proteinExistence type="predicted"/>
<accession>A0A011QGZ4</accession>
<gene>
    <name evidence="1" type="ORF">AW10_03306</name>
</gene>
<organism evidence="1 2">
    <name type="scientific">Candidatus Accumulibacter appositus</name>
    <dbReference type="NCBI Taxonomy" id="1454003"/>
    <lineage>
        <taxon>Bacteria</taxon>
        <taxon>Pseudomonadati</taxon>
        <taxon>Pseudomonadota</taxon>
        <taxon>Betaproteobacteria</taxon>
        <taxon>Candidatus Accumulibacter</taxon>
    </lineage>
</organism>
<dbReference type="STRING" id="1454003.AW10_03306"/>
<evidence type="ECO:0000313" key="1">
    <source>
        <dbReference type="EMBL" id="EXI78104.1"/>
    </source>
</evidence>
<reference evidence="1 2" key="1">
    <citation type="submission" date="2014-02" db="EMBL/GenBank/DDBJ databases">
        <title>Expanding our view of genomic diversity in Candidatus Accumulibacter clades.</title>
        <authorList>
            <person name="Skennerton C.T."/>
            <person name="Barr J.J."/>
            <person name="Slater F.R."/>
            <person name="Bond P.L."/>
            <person name="Tyson G.W."/>
        </authorList>
    </citation>
    <scope>NUCLEOTIDE SEQUENCE [LARGE SCALE GENOMIC DNA]</scope>
    <source>
        <strain evidence="2">BA-92</strain>
    </source>
</reference>